<evidence type="ECO:0000313" key="2">
    <source>
        <dbReference type="Proteomes" id="UP001597052"/>
    </source>
</evidence>
<dbReference type="SUPFAM" id="SSF48371">
    <property type="entry name" value="ARM repeat"/>
    <property type="match status" value="1"/>
</dbReference>
<dbReference type="Proteomes" id="UP001597052">
    <property type="component" value="Unassembled WGS sequence"/>
</dbReference>
<dbReference type="InterPro" id="IPR016024">
    <property type="entry name" value="ARM-type_fold"/>
</dbReference>
<accession>A0ABD6D2Z5</accession>
<dbReference type="Pfam" id="PF13646">
    <property type="entry name" value="HEAT_2"/>
    <property type="match status" value="3"/>
</dbReference>
<dbReference type="Pfam" id="PF03130">
    <property type="entry name" value="HEAT_PBS"/>
    <property type="match status" value="1"/>
</dbReference>
<name>A0ABD6D2Z5_9EURY</name>
<comment type="caution">
    <text evidence="1">The sequence shown here is derived from an EMBL/GenBank/DDBJ whole genome shotgun (WGS) entry which is preliminary data.</text>
</comment>
<dbReference type="RefSeq" id="WP_256394250.1">
    <property type="nucleotide sequence ID" value="NZ_JANHDJ010000001.1"/>
</dbReference>
<dbReference type="EMBL" id="JBHUDM010000001">
    <property type="protein sequence ID" value="MFD1640545.1"/>
    <property type="molecule type" value="Genomic_DNA"/>
</dbReference>
<dbReference type="InterPro" id="IPR011989">
    <property type="entry name" value="ARM-like"/>
</dbReference>
<dbReference type="PANTHER" id="PTHR12697">
    <property type="entry name" value="PBS LYASE HEAT-LIKE PROTEIN"/>
    <property type="match status" value="1"/>
</dbReference>
<evidence type="ECO:0000313" key="1">
    <source>
        <dbReference type="EMBL" id="MFD1640545.1"/>
    </source>
</evidence>
<protein>
    <submittedName>
        <fullName evidence="1">HEAT repeat domain-containing protein</fullName>
    </submittedName>
</protein>
<dbReference type="AlphaFoldDB" id="A0ABD6D2Z5"/>
<dbReference type="PANTHER" id="PTHR12697:SF5">
    <property type="entry name" value="DEOXYHYPUSINE HYDROXYLASE"/>
    <property type="match status" value="1"/>
</dbReference>
<dbReference type="Gene3D" id="1.25.10.10">
    <property type="entry name" value="Leucine-rich Repeat Variant"/>
    <property type="match status" value="4"/>
</dbReference>
<dbReference type="InterPro" id="IPR004155">
    <property type="entry name" value="PBS_lyase_HEAT"/>
</dbReference>
<organism evidence="1 2">
    <name type="scientific">Halohasta litorea</name>
    <dbReference type="NCBI Taxonomy" id="869891"/>
    <lineage>
        <taxon>Archaea</taxon>
        <taxon>Methanobacteriati</taxon>
        <taxon>Methanobacteriota</taxon>
        <taxon>Stenosarchaea group</taxon>
        <taxon>Halobacteria</taxon>
        <taxon>Halobacteriales</taxon>
        <taxon>Haloferacaceae</taxon>
        <taxon>Halohasta</taxon>
    </lineage>
</organism>
<gene>
    <name evidence="1" type="ORF">ACFSBW_01470</name>
</gene>
<dbReference type="SMART" id="SM00567">
    <property type="entry name" value="EZ_HEAT"/>
    <property type="match status" value="9"/>
</dbReference>
<keyword evidence="2" id="KW-1185">Reference proteome</keyword>
<sequence>MSLYHLARDGDAEGIRELLLESDSTAVRVRSAKLLGEVADEEDTESVETLVSVSVTDDEDEVRAAAVEGLDQLGSKAVEQLLVKITGSKIQEGADWATAKKFANALSSEVPELRMAAASALGKLGETSAVPALVDALTDENPNVRIRACAALSQLDHPKAVPALIERLSDPNGEVRMEAAVTLASIGTDQALAALLDMLDDSNTAIRRIAASSLGEAGSVSAVQPLADALADPSSAVRSAAVFSIIELLSNAPTQQSHQIRDTVVSELQNSDSATVQPLVEILDESTQTRQQRNAAWFLGRVVDEPTDKTIGVLVDALESDDNSTAQFAATSLSEIGGEPVEDELLDFVDDESNDEEARAKAVYVLGQIGGQRSADKIQQLTEDDSKQVRKRAFAAVSKFRGRQ</sequence>
<reference evidence="1 2" key="1">
    <citation type="journal article" date="2019" name="Int. J. Syst. Evol. Microbiol.">
        <title>The Global Catalogue of Microorganisms (GCM) 10K type strain sequencing project: providing services to taxonomists for standard genome sequencing and annotation.</title>
        <authorList>
            <consortium name="The Broad Institute Genomics Platform"/>
            <consortium name="The Broad Institute Genome Sequencing Center for Infectious Disease"/>
            <person name="Wu L."/>
            <person name="Ma J."/>
        </authorList>
    </citation>
    <scope>NUCLEOTIDE SEQUENCE [LARGE SCALE GENOMIC DNA]</scope>
    <source>
        <strain evidence="1 2">CGMCC 1.10593</strain>
    </source>
</reference>
<proteinExistence type="predicted"/>